<dbReference type="PANTHER" id="PTHR40547:SF1">
    <property type="entry name" value="SLL0298 PROTEIN"/>
    <property type="match status" value="1"/>
</dbReference>
<feature type="transmembrane region" description="Helical" evidence="1">
    <location>
        <begin position="44"/>
        <end position="68"/>
    </location>
</feature>
<name>A0ABV8UJ97_9PROT</name>
<gene>
    <name evidence="3" type="ORF">ACFOW6_07340</name>
</gene>
<protein>
    <submittedName>
        <fullName evidence="3">DUF2062 domain-containing protein</fullName>
    </submittedName>
</protein>
<evidence type="ECO:0000259" key="2">
    <source>
        <dbReference type="Pfam" id="PF09835"/>
    </source>
</evidence>
<sequence>MLFRPRSPRPFFKRLRNAIWPRRSWKRSARYVGHRLGRIPSTPYSIAAGFASGAAISFTPLLGFHFLGGGLIALLLRGNLLASAIGTVVGNPWTFPFIWAWTFSLGRWILGHADMIETLPQHISMNYIFDHPSQVLLPMLVGSLPTALVVWSLFFWIIYRLVEGYQKARHLRLEKAKRRLQLRKAREYAKQKRKTAE</sequence>
<proteinExistence type="predicted"/>
<dbReference type="RefSeq" id="WP_382421687.1">
    <property type="nucleotide sequence ID" value="NZ_JBHSCW010000003.1"/>
</dbReference>
<feature type="domain" description="DUF2062" evidence="2">
    <location>
        <begin position="27"/>
        <end position="169"/>
    </location>
</feature>
<keyword evidence="1" id="KW-0472">Membrane</keyword>
<dbReference type="Pfam" id="PF09835">
    <property type="entry name" value="DUF2062"/>
    <property type="match status" value="1"/>
</dbReference>
<evidence type="ECO:0000313" key="4">
    <source>
        <dbReference type="Proteomes" id="UP001595799"/>
    </source>
</evidence>
<dbReference type="InterPro" id="IPR018639">
    <property type="entry name" value="DUF2062"/>
</dbReference>
<evidence type="ECO:0000256" key="1">
    <source>
        <dbReference type="SAM" id="Phobius"/>
    </source>
</evidence>
<keyword evidence="1" id="KW-0812">Transmembrane</keyword>
<comment type="caution">
    <text evidence="3">The sequence shown here is derived from an EMBL/GenBank/DDBJ whole genome shotgun (WGS) entry which is preliminary data.</text>
</comment>
<reference evidence="4" key="1">
    <citation type="journal article" date="2019" name="Int. J. Syst. Evol. Microbiol.">
        <title>The Global Catalogue of Microorganisms (GCM) 10K type strain sequencing project: providing services to taxonomists for standard genome sequencing and annotation.</title>
        <authorList>
            <consortium name="The Broad Institute Genomics Platform"/>
            <consortium name="The Broad Institute Genome Sequencing Center for Infectious Disease"/>
            <person name="Wu L."/>
            <person name="Ma J."/>
        </authorList>
    </citation>
    <scope>NUCLEOTIDE SEQUENCE [LARGE SCALE GENOMIC DNA]</scope>
    <source>
        <strain evidence="4">CECT 8472</strain>
    </source>
</reference>
<evidence type="ECO:0000313" key="3">
    <source>
        <dbReference type="EMBL" id="MFC4351352.1"/>
    </source>
</evidence>
<feature type="transmembrane region" description="Helical" evidence="1">
    <location>
        <begin position="80"/>
        <end position="101"/>
    </location>
</feature>
<dbReference type="Proteomes" id="UP001595799">
    <property type="component" value="Unassembled WGS sequence"/>
</dbReference>
<dbReference type="PANTHER" id="PTHR40547">
    <property type="entry name" value="SLL0298 PROTEIN"/>
    <property type="match status" value="1"/>
</dbReference>
<feature type="transmembrane region" description="Helical" evidence="1">
    <location>
        <begin position="135"/>
        <end position="159"/>
    </location>
</feature>
<keyword evidence="4" id="KW-1185">Reference proteome</keyword>
<dbReference type="EMBL" id="JBHSCW010000003">
    <property type="protein sequence ID" value="MFC4351352.1"/>
    <property type="molecule type" value="Genomic_DNA"/>
</dbReference>
<keyword evidence="1" id="KW-1133">Transmembrane helix</keyword>
<accession>A0ABV8UJ97</accession>
<organism evidence="3 4">
    <name type="scientific">Fodinicurvata halophila</name>
    <dbReference type="NCBI Taxonomy" id="1419723"/>
    <lineage>
        <taxon>Bacteria</taxon>
        <taxon>Pseudomonadati</taxon>
        <taxon>Pseudomonadota</taxon>
        <taxon>Alphaproteobacteria</taxon>
        <taxon>Rhodospirillales</taxon>
        <taxon>Rhodovibrionaceae</taxon>
        <taxon>Fodinicurvata</taxon>
    </lineage>
</organism>